<keyword evidence="3 7" id="KW-0378">Hydrolase</keyword>
<keyword evidence="2" id="KW-0732">Signal</keyword>
<proteinExistence type="inferred from homology"/>
<evidence type="ECO:0000256" key="7">
    <source>
        <dbReference type="RuleBase" id="RU364138"/>
    </source>
</evidence>
<dbReference type="Ensembl" id="ENSPMAT00000003390.1">
    <property type="protein sequence ID" value="ENSPMAP00000003375.1"/>
    <property type="gene ID" value="ENSPMAG00000003097.1"/>
</dbReference>
<evidence type="ECO:0000256" key="5">
    <source>
        <dbReference type="ARBA" id="ARBA00023098"/>
    </source>
</evidence>
<dbReference type="GO" id="GO:0009395">
    <property type="term" value="P:phospholipid catabolic process"/>
    <property type="evidence" value="ECO:0007669"/>
    <property type="project" value="TreeGrafter"/>
</dbReference>
<dbReference type="AlphaFoldDB" id="S4RDU3"/>
<dbReference type="GO" id="GO:0004620">
    <property type="term" value="F:phospholipase activity"/>
    <property type="evidence" value="ECO:0007669"/>
    <property type="project" value="InterPro"/>
</dbReference>
<sequence length="523" mass="58614">YTTVTLYVSGNPRNPDVALGKLDPVGGAAYGTLNDSLLSTGWAELEVRSGYGGGRGAIGDSDVAFLAGYVEGYLTARHINNHFKNLYPTFIKDNKTHAILEDFLRKQDSWARVQSRENHNDPFWRNVDYVLSQLDGMIAGATRRNAEHGIKTDLSFPALYLNAVGDVIDLVNALVPSRRPPWLSLSKAEAKRLVQKSGHCSALIKILPGYENIFMSHSSWFTYAATMRIFKHWDLNILDASTASRQMSFSSYPGFLESLDDYYLLSSGLVLLQTTNNVFNDSLYAAITPLSLLAWQRVRVANMMARGGRQWGQVFARHNSGTYNNQYMVLDLKKVELKKNIADEALFVVEQIPTLVVSEDQTDILRKGYWPSYNVPFYESVYNLSGYPEFVATHGSDFSYELAPRAKIFRRDHGSVVDLASMKGIMRSNNYKYDPYSEGDPCDCICCRGDLNPTKPAPDGCYDTKVTDYFNARNFTSFVVNGPTVQPDTPPFSWSKFNGTSHVGLPPMYDFPFVTVWPATFTA</sequence>
<dbReference type="Gene3D" id="3.60.60.30">
    <property type="match status" value="1"/>
</dbReference>
<dbReference type="EC" id="3.1.1.-" evidence="7"/>
<dbReference type="OMA" id="MYDHFTN"/>
<comment type="function">
    <text evidence="7">Putative phospholipase.</text>
</comment>
<evidence type="ECO:0000256" key="3">
    <source>
        <dbReference type="ARBA" id="ARBA00022801"/>
    </source>
</evidence>
<accession>S4RDU3</accession>
<keyword evidence="4 7" id="KW-0442">Lipid degradation</keyword>
<dbReference type="GO" id="GO:0005576">
    <property type="term" value="C:extracellular region"/>
    <property type="evidence" value="ECO:0007669"/>
    <property type="project" value="TreeGrafter"/>
</dbReference>
<evidence type="ECO:0000256" key="1">
    <source>
        <dbReference type="ARBA" id="ARBA00007835"/>
    </source>
</evidence>
<evidence type="ECO:0000256" key="6">
    <source>
        <dbReference type="ARBA" id="ARBA00023180"/>
    </source>
</evidence>
<dbReference type="PANTHER" id="PTHR12370:SF1">
    <property type="entry name" value="PHOSPHOLIPASE B-LIKE 1"/>
    <property type="match status" value="1"/>
</dbReference>
<organism evidence="8">
    <name type="scientific">Petromyzon marinus</name>
    <name type="common">Sea lamprey</name>
    <dbReference type="NCBI Taxonomy" id="7757"/>
    <lineage>
        <taxon>Eukaryota</taxon>
        <taxon>Metazoa</taxon>
        <taxon>Chordata</taxon>
        <taxon>Craniata</taxon>
        <taxon>Vertebrata</taxon>
        <taxon>Cyclostomata</taxon>
        <taxon>Hyperoartia</taxon>
        <taxon>Petromyzontiformes</taxon>
        <taxon>Petromyzontidae</taxon>
        <taxon>Petromyzon</taxon>
    </lineage>
</organism>
<comment type="similarity">
    <text evidence="1 7">Belongs to the phospholipase B-like family.</text>
</comment>
<name>S4RDU3_PETMA</name>
<protein>
    <recommendedName>
        <fullName evidence="7">Phospholipase B-like</fullName>
        <ecNumber evidence="7">3.1.1.-</ecNumber>
    </recommendedName>
</protein>
<evidence type="ECO:0000256" key="2">
    <source>
        <dbReference type="ARBA" id="ARBA00022729"/>
    </source>
</evidence>
<reference evidence="8" key="1">
    <citation type="submission" date="2025-08" db="UniProtKB">
        <authorList>
            <consortium name="Ensembl"/>
        </authorList>
    </citation>
    <scope>IDENTIFICATION</scope>
</reference>
<dbReference type="STRING" id="7757.ENSPMAP00000003375"/>
<dbReference type="PANTHER" id="PTHR12370">
    <property type="entry name" value="PHOSPHOLIPASE B-RELATED"/>
    <property type="match status" value="1"/>
</dbReference>
<dbReference type="InterPro" id="IPR007000">
    <property type="entry name" value="PLipase_B-like"/>
</dbReference>
<evidence type="ECO:0000313" key="8">
    <source>
        <dbReference type="Ensembl" id="ENSPMAP00000003375.1"/>
    </source>
</evidence>
<dbReference type="Pfam" id="PF04916">
    <property type="entry name" value="Phospholip_B"/>
    <property type="match status" value="1"/>
</dbReference>
<keyword evidence="6" id="KW-0325">Glycoprotein</keyword>
<reference evidence="8" key="2">
    <citation type="submission" date="2025-09" db="UniProtKB">
        <authorList>
            <consortium name="Ensembl"/>
        </authorList>
    </citation>
    <scope>IDENTIFICATION</scope>
</reference>
<dbReference type="GeneTree" id="ENSGT00530000063509"/>
<evidence type="ECO:0000256" key="4">
    <source>
        <dbReference type="ARBA" id="ARBA00022963"/>
    </source>
</evidence>
<keyword evidence="5 7" id="KW-0443">Lipid metabolism</keyword>
<dbReference type="HOGENOM" id="CLU_027106_3_0_1"/>